<dbReference type="CDD" id="cd06553">
    <property type="entry name" value="ASCH_Ef3133_like"/>
    <property type="match status" value="1"/>
</dbReference>
<evidence type="ECO:0000313" key="5">
    <source>
        <dbReference type="Proteomes" id="UP000188946"/>
    </source>
</evidence>
<comment type="caution">
    <text evidence="2">The sequence shown here is derived from an EMBL/GenBank/DDBJ whole genome shotgun (WGS) entry which is preliminary data.</text>
</comment>
<evidence type="ECO:0000313" key="2">
    <source>
        <dbReference type="EMBL" id="ONK28319.1"/>
    </source>
</evidence>
<evidence type="ECO:0000259" key="1">
    <source>
        <dbReference type="SMART" id="SM01022"/>
    </source>
</evidence>
<dbReference type="Pfam" id="PF04266">
    <property type="entry name" value="ASCH"/>
    <property type="match status" value="1"/>
</dbReference>
<sequence length="146" mass="16225">MTAEEMWAAYRLVNPQIGEELDAWQFGAEPDLLADLVKQGEKTATASAYDLYALADEPLPAVGERSVVLNGRGEASCVIMTTKVEVLPFNQVSADHAFKEGEGDKSLAYWRQSHEAYFTQWLEEAGLTFSDSSQVVLEEFEVVYPL</sequence>
<dbReference type="InterPro" id="IPR015947">
    <property type="entry name" value="PUA-like_sf"/>
</dbReference>
<dbReference type="SUPFAM" id="SSF88697">
    <property type="entry name" value="PUA domain-like"/>
    <property type="match status" value="1"/>
</dbReference>
<dbReference type="Proteomes" id="UP000188946">
    <property type="component" value="Unassembled WGS sequence"/>
</dbReference>
<reference evidence="4 5" key="1">
    <citation type="submission" date="2016-12" db="EMBL/GenBank/DDBJ databases">
        <authorList>
            <person name="Gulvik C.A."/>
        </authorList>
    </citation>
    <scope>NUCLEOTIDE SEQUENCE [LARGE SCALE GENOMIC DNA]</scope>
    <source>
        <strain evidence="3 5">12-5202</strain>
        <strain evidence="2 4">12-5291</strain>
    </source>
</reference>
<evidence type="ECO:0000313" key="4">
    <source>
        <dbReference type="Proteomes" id="UP000188600"/>
    </source>
</evidence>
<evidence type="ECO:0000313" key="3">
    <source>
        <dbReference type="EMBL" id="ONK30230.1"/>
    </source>
</evidence>
<protein>
    <submittedName>
        <fullName evidence="2">RNA-binding protein</fullName>
    </submittedName>
</protein>
<accession>A0AB36JN69</accession>
<dbReference type="SMART" id="SM01022">
    <property type="entry name" value="ASCH"/>
    <property type="match status" value="1"/>
</dbReference>
<feature type="domain" description="ASCH" evidence="1">
    <location>
        <begin position="24"/>
        <end position="144"/>
    </location>
</feature>
<dbReference type="EMBL" id="MSPR01000005">
    <property type="protein sequence ID" value="ONK30230.1"/>
    <property type="molecule type" value="Genomic_DNA"/>
</dbReference>
<dbReference type="InterPro" id="IPR009326">
    <property type="entry name" value="DUF984"/>
</dbReference>
<dbReference type="EMBL" id="MSPT01000005">
    <property type="protein sequence ID" value="ONK28319.1"/>
    <property type="molecule type" value="Genomic_DNA"/>
</dbReference>
<dbReference type="InterPro" id="IPR007374">
    <property type="entry name" value="ASCH_domain"/>
</dbReference>
<keyword evidence="5" id="KW-1185">Reference proteome</keyword>
<dbReference type="AlphaFoldDB" id="A0AB36JN69"/>
<dbReference type="Proteomes" id="UP000188600">
    <property type="component" value="Unassembled WGS sequence"/>
</dbReference>
<dbReference type="Gene3D" id="3.10.400.10">
    <property type="entry name" value="Sulfate adenylyltransferase"/>
    <property type="match status" value="1"/>
</dbReference>
<name>A0AB36JN69_9STRE</name>
<organism evidence="2 4">
    <name type="scientific">Streptococcus azizii</name>
    <dbReference type="NCBI Taxonomy" id="1579424"/>
    <lineage>
        <taxon>Bacteria</taxon>
        <taxon>Bacillati</taxon>
        <taxon>Bacillota</taxon>
        <taxon>Bacilli</taxon>
        <taxon>Lactobacillales</taxon>
        <taxon>Streptococcaceae</taxon>
        <taxon>Streptococcus</taxon>
    </lineage>
</organism>
<proteinExistence type="predicted"/>
<gene>
    <name evidence="3" type="ORF">BVE84_04010</name>
    <name evidence="2" type="ORF">BVE86_02915</name>
</gene>
<dbReference type="PANTHER" id="PTHR39203:SF1">
    <property type="entry name" value="CYTOPLASMIC PROTEIN"/>
    <property type="match status" value="1"/>
</dbReference>
<dbReference type="RefSeq" id="WP_076995797.1">
    <property type="nucleotide sequence ID" value="NZ_MSPR01000005.1"/>
</dbReference>
<dbReference type="PANTHER" id="PTHR39203">
    <property type="entry name" value="CYTOPLASMIC PROTEIN-RELATED"/>
    <property type="match status" value="1"/>
</dbReference>
<dbReference type="PIRSF" id="PIRSF021320">
    <property type="entry name" value="DUF984"/>
    <property type="match status" value="1"/>
</dbReference>